<organism evidence="2 3">
    <name type="scientific">Cryobacterium arcticum</name>
    <dbReference type="NCBI Taxonomy" id="670052"/>
    <lineage>
        <taxon>Bacteria</taxon>
        <taxon>Bacillati</taxon>
        <taxon>Actinomycetota</taxon>
        <taxon>Actinomycetes</taxon>
        <taxon>Micrococcales</taxon>
        <taxon>Microbacteriaceae</taxon>
        <taxon>Cryobacterium</taxon>
    </lineage>
</organism>
<gene>
    <name evidence="2" type="ORF">CTB96_17835</name>
</gene>
<name>A0A317ZPN9_9MICO</name>
<comment type="caution">
    <text evidence="2">The sequence shown here is derived from an EMBL/GenBank/DDBJ whole genome shotgun (WGS) entry which is preliminary data.</text>
</comment>
<dbReference type="EMBL" id="QHLY01000012">
    <property type="protein sequence ID" value="PXA68456.1"/>
    <property type="molecule type" value="Genomic_DNA"/>
</dbReference>
<dbReference type="GO" id="GO:0006355">
    <property type="term" value="P:regulation of DNA-templated transcription"/>
    <property type="evidence" value="ECO:0007669"/>
    <property type="project" value="InterPro"/>
</dbReference>
<dbReference type="AlphaFoldDB" id="A0A317ZPN9"/>
<evidence type="ECO:0000256" key="1">
    <source>
        <dbReference type="SAM" id="MobiDB-lite"/>
    </source>
</evidence>
<sequence length="169" mass="17922">MELFPYIQHLREQFMVAADVGGDDTRALAERLIAPLESATRLVLLDALSTAAGEISQDLAPGGVDVRLRGTDPEFVVTPGAAPTTFENAGPWQAPVAAVDDSDEGAVSRTTLRLPEQLKARVESAAGREGLSVNTWLVRAITGALDAEGGRRTPPQEPGENSFTGWARS</sequence>
<dbReference type="SUPFAM" id="SSF47598">
    <property type="entry name" value="Ribbon-helix-helix"/>
    <property type="match status" value="1"/>
</dbReference>
<evidence type="ECO:0000313" key="2">
    <source>
        <dbReference type="EMBL" id="PXA68456.1"/>
    </source>
</evidence>
<evidence type="ECO:0008006" key="4">
    <source>
        <dbReference type="Google" id="ProtNLM"/>
    </source>
</evidence>
<dbReference type="InterPro" id="IPR010985">
    <property type="entry name" value="Ribbon_hlx_hlx"/>
</dbReference>
<feature type="region of interest" description="Disordered" evidence="1">
    <location>
        <begin position="147"/>
        <end position="169"/>
    </location>
</feature>
<accession>A0A317ZPN9</accession>
<reference evidence="2 3" key="1">
    <citation type="submission" date="2018-05" db="EMBL/GenBank/DDBJ databases">
        <title>Genetic diversity of glacier-inhabiting Cryobacterium bacteria in China and description of Cryobacterium mengkeensis sp. nov. and Arthrobacter glacialis sp. nov.</title>
        <authorList>
            <person name="Liu Q."/>
            <person name="Xin Y.-H."/>
        </authorList>
    </citation>
    <scope>NUCLEOTIDE SEQUENCE [LARGE SCALE GENOMIC DNA]</scope>
    <source>
        <strain evidence="2 3">SK-1</strain>
    </source>
</reference>
<proteinExistence type="predicted"/>
<feature type="compositionally biased region" description="Polar residues" evidence="1">
    <location>
        <begin position="159"/>
        <end position="169"/>
    </location>
</feature>
<dbReference type="InterPro" id="IPR013321">
    <property type="entry name" value="Arc_rbn_hlx_hlx"/>
</dbReference>
<dbReference type="CDD" id="cd21631">
    <property type="entry name" value="RHH_CopG_NikR-like"/>
    <property type="match status" value="1"/>
</dbReference>
<dbReference type="Gene3D" id="1.10.1220.10">
    <property type="entry name" value="Met repressor-like"/>
    <property type="match status" value="1"/>
</dbReference>
<dbReference type="Proteomes" id="UP000246722">
    <property type="component" value="Unassembled WGS sequence"/>
</dbReference>
<evidence type="ECO:0000313" key="3">
    <source>
        <dbReference type="Proteomes" id="UP000246722"/>
    </source>
</evidence>
<dbReference type="OrthoDB" id="5193907at2"/>
<dbReference type="RefSeq" id="WP_110128123.1">
    <property type="nucleotide sequence ID" value="NZ_QHLY01000012.1"/>
</dbReference>
<protein>
    <recommendedName>
        <fullName evidence="4">Histidine kinase</fullName>
    </recommendedName>
</protein>
<keyword evidence="3" id="KW-1185">Reference proteome</keyword>